<dbReference type="InterPro" id="IPR022578">
    <property type="entry name" value="Flagellin_D2_dom"/>
</dbReference>
<evidence type="ECO:0000313" key="7">
    <source>
        <dbReference type="EMBL" id="CAB3967166.1"/>
    </source>
</evidence>
<comment type="subcellular location">
    <subcellularLocation>
        <location evidence="3">Secreted</location>
    </subcellularLocation>
    <subcellularLocation>
        <location evidence="3">Bacterial flagellum</location>
    </subcellularLocation>
</comment>
<keyword evidence="7" id="KW-0282">Flagellum</keyword>
<name>A0A6J5J690_9BURK</name>
<feature type="domain" description="Flagellin D2" evidence="6">
    <location>
        <begin position="293"/>
        <end position="408"/>
    </location>
</feature>
<evidence type="ECO:0000259" key="6">
    <source>
        <dbReference type="Pfam" id="PF12613"/>
    </source>
</evidence>
<comment type="function">
    <text evidence="3">Flagellin is the subunit protein which polymerizes to form the filaments of bacterial flagella.</text>
</comment>
<dbReference type="InterPro" id="IPR001492">
    <property type="entry name" value="Flagellin"/>
</dbReference>
<dbReference type="AlphaFoldDB" id="A0A6J5J690"/>
<dbReference type="Gene3D" id="2.170.280.10">
    <property type="entry name" value="f41 fragment of flagellin, middle domain"/>
    <property type="match status" value="1"/>
</dbReference>
<evidence type="ECO:0000259" key="4">
    <source>
        <dbReference type="Pfam" id="PF00669"/>
    </source>
</evidence>
<gene>
    <name evidence="7" type="ORF">BLA3211_04323</name>
</gene>
<dbReference type="Gene3D" id="6.10.10.10">
    <property type="entry name" value="Flagellar export chaperone, C-terminal domain"/>
    <property type="match status" value="1"/>
</dbReference>
<evidence type="ECO:0000256" key="3">
    <source>
        <dbReference type="RuleBase" id="RU362073"/>
    </source>
</evidence>
<dbReference type="PANTHER" id="PTHR42792:SF2">
    <property type="entry name" value="FLAGELLIN"/>
    <property type="match status" value="1"/>
</dbReference>
<dbReference type="Proteomes" id="UP000494301">
    <property type="component" value="Unassembled WGS sequence"/>
</dbReference>
<sequence length="504" mass="49871">MLGINSNINSLVAQQNLNGSQNALSQAITRLSSGKRINSAADDAAGLAIATRMQTQINGLNQGVSNSNDGVSMIQTASSGLSQITSSLQRIRQLAVQASSGSLSTSDQQALQQEVSQQISEVNRIASQTNYNGKNLLDGSAGNVSFQVGANVGQTITLNLTQSVSAASMGTGLPTNGATLGQLTGLSLTSAGAATTGTQTPSITTINILSDGQGGFKFTDQNNQALASGAVSSLFGANTAGAGTALSLTPLATGALGSITSVPAAASAATTSSVTAINATNAGNGSTVAGRAAAGTALGTITGLSLDSNGGFIAPNESGATITSISVLSDGAGGFTFQDQNGNALAAGVTSKVFSVTAATTTAGASLTLNATIGSATTNATTQGLASQSAISSTNLANVPPRVADINISTTAGANQAMESIDNALATVNNIQATLGAAQNRFTAISTTQQAQATNLSQAQSQIQDANFAQETANLSKAQVLQQAGISVLAQANSLPQQVLKLLQ</sequence>
<keyword evidence="3" id="KW-0964">Secreted</keyword>
<keyword evidence="2 3" id="KW-0975">Bacterial flagellum</keyword>
<dbReference type="Gene3D" id="6.10.280.190">
    <property type="match status" value="1"/>
</dbReference>
<dbReference type="GO" id="GO:0005576">
    <property type="term" value="C:extracellular region"/>
    <property type="evidence" value="ECO:0007669"/>
    <property type="project" value="UniProtKB-SubCell"/>
</dbReference>
<dbReference type="SUPFAM" id="SSF64518">
    <property type="entry name" value="Phase 1 flagellin"/>
    <property type="match status" value="1"/>
</dbReference>
<accession>A0A6J5J690</accession>
<evidence type="ECO:0000256" key="2">
    <source>
        <dbReference type="ARBA" id="ARBA00023143"/>
    </source>
</evidence>
<dbReference type="GO" id="GO:0005198">
    <property type="term" value="F:structural molecule activity"/>
    <property type="evidence" value="ECO:0007669"/>
    <property type="project" value="UniProtKB-UniRule"/>
</dbReference>
<dbReference type="RefSeq" id="WP_122944119.1">
    <property type="nucleotide sequence ID" value="NZ_CABVQF010000045.1"/>
</dbReference>
<organism evidence="7 8">
    <name type="scientific">Burkholderia aenigmatica</name>
    <dbReference type="NCBI Taxonomy" id="2015348"/>
    <lineage>
        <taxon>Bacteria</taxon>
        <taxon>Pseudomonadati</taxon>
        <taxon>Pseudomonadota</taxon>
        <taxon>Betaproteobacteria</taxon>
        <taxon>Burkholderiales</taxon>
        <taxon>Burkholderiaceae</taxon>
        <taxon>Burkholderia</taxon>
        <taxon>Burkholderia cepacia complex</taxon>
    </lineage>
</organism>
<dbReference type="Gene3D" id="2.30.220.10">
    <property type="entry name" value="f41 fragment of flagellin, C-terminal domain"/>
    <property type="match status" value="1"/>
</dbReference>
<dbReference type="EMBL" id="CABWIL020000015">
    <property type="protein sequence ID" value="CAB3967166.1"/>
    <property type="molecule type" value="Genomic_DNA"/>
</dbReference>
<dbReference type="InterPro" id="IPR001029">
    <property type="entry name" value="Flagellin_N"/>
</dbReference>
<feature type="domain" description="Flagellin N-terminal" evidence="4">
    <location>
        <begin position="4"/>
        <end position="140"/>
    </location>
</feature>
<dbReference type="InterPro" id="IPR042187">
    <property type="entry name" value="Flagellin_C_sub2"/>
</dbReference>
<feature type="domain" description="Flagellin D2" evidence="6">
    <location>
        <begin position="175"/>
        <end position="282"/>
    </location>
</feature>
<evidence type="ECO:0000259" key="5">
    <source>
        <dbReference type="Pfam" id="PF00700"/>
    </source>
</evidence>
<keyword evidence="7" id="KW-0969">Cilium</keyword>
<dbReference type="PRINTS" id="PR00207">
    <property type="entry name" value="FLAGELLIN"/>
</dbReference>
<evidence type="ECO:0000256" key="1">
    <source>
        <dbReference type="ARBA" id="ARBA00005709"/>
    </source>
</evidence>
<proteinExistence type="inferred from homology"/>
<reference evidence="7 8" key="1">
    <citation type="submission" date="2020-04" db="EMBL/GenBank/DDBJ databases">
        <authorList>
            <person name="Depoorter E."/>
        </authorList>
    </citation>
    <scope>NUCLEOTIDE SEQUENCE [LARGE SCALE GENOMIC DNA]</scope>
    <source>
        <strain evidence="7 8">BCC0217</strain>
    </source>
</reference>
<comment type="similarity">
    <text evidence="1 3">Belongs to the bacterial flagellin family.</text>
</comment>
<dbReference type="InterPro" id="IPR046358">
    <property type="entry name" value="Flagellin_C"/>
</dbReference>
<protein>
    <recommendedName>
        <fullName evidence="3">Flagellin</fullName>
    </recommendedName>
</protein>
<dbReference type="Pfam" id="PF00669">
    <property type="entry name" value="Flagellin_N"/>
    <property type="match status" value="1"/>
</dbReference>
<dbReference type="GO" id="GO:0009288">
    <property type="term" value="C:bacterial-type flagellum"/>
    <property type="evidence" value="ECO:0007669"/>
    <property type="project" value="UniProtKB-SubCell"/>
</dbReference>
<dbReference type="Gene3D" id="1.20.1330.10">
    <property type="entry name" value="f41 fragment of flagellin, N-terminal domain"/>
    <property type="match status" value="1"/>
</dbReference>
<dbReference type="PANTHER" id="PTHR42792">
    <property type="entry name" value="FLAGELLIN"/>
    <property type="match status" value="1"/>
</dbReference>
<feature type="domain" description="Flagellin C-terminal" evidence="5">
    <location>
        <begin position="418"/>
        <end position="503"/>
    </location>
</feature>
<keyword evidence="7" id="KW-0966">Cell projection</keyword>
<evidence type="ECO:0000313" key="8">
    <source>
        <dbReference type="Proteomes" id="UP000494301"/>
    </source>
</evidence>
<dbReference type="Pfam" id="PF00700">
    <property type="entry name" value="Flagellin_C"/>
    <property type="match status" value="1"/>
</dbReference>
<dbReference type="Pfam" id="PF12613">
    <property type="entry name" value="FliC_D2"/>
    <property type="match status" value="2"/>
</dbReference>
<dbReference type="NCBIfam" id="NF006470">
    <property type="entry name" value="PRK08869.1-5"/>
    <property type="match status" value="1"/>
</dbReference>